<comment type="similarity">
    <text evidence="1 4">Belongs to the glycosyl hydrolase 27 family.</text>
</comment>
<proteinExistence type="inferred from homology"/>
<evidence type="ECO:0000313" key="8">
    <source>
        <dbReference type="Proteomes" id="UP000621516"/>
    </source>
</evidence>
<dbReference type="AlphaFoldDB" id="A0A8J6U5R2"/>
<dbReference type="EMBL" id="JACVXD010000003">
    <property type="protein sequence ID" value="MBD0823994.1"/>
    <property type="molecule type" value="Genomic_DNA"/>
</dbReference>
<dbReference type="InterPro" id="IPR041233">
    <property type="entry name" value="Melibiase_C"/>
</dbReference>
<dbReference type="PANTHER" id="PTHR11452:SF42">
    <property type="entry name" value="ALPHA-GALACTOSIDASE"/>
    <property type="match status" value="1"/>
</dbReference>
<evidence type="ECO:0000313" key="7">
    <source>
        <dbReference type="EMBL" id="MBD0823994.1"/>
    </source>
</evidence>
<gene>
    <name evidence="7" type="ORF">ICJ85_08155</name>
</gene>
<dbReference type="SUPFAM" id="SSF49785">
    <property type="entry name" value="Galactose-binding domain-like"/>
    <property type="match status" value="1"/>
</dbReference>
<dbReference type="PROSITE" id="PS51257">
    <property type="entry name" value="PROKAR_LIPOPROTEIN"/>
    <property type="match status" value="1"/>
</dbReference>
<keyword evidence="2 4" id="KW-0378">Hydrolase</keyword>
<evidence type="ECO:0000256" key="2">
    <source>
        <dbReference type="ARBA" id="ARBA00022801"/>
    </source>
</evidence>
<dbReference type="InterPro" id="IPR002241">
    <property type="entry name" value="Glyco_hydro_27"/>
</dbReference>
<dbReference type="PANTHER" id="PTHR11452">
    <property type="entry name" value="ALPHA-GALACTOSIDASE/ALPHA-N-ACETYLGALACTOSAMINIDASE"/>
    <property type="match status" value="1"/>
</dbReference>
<dbReference type="RefSeq" id="WP_188223300.1">
    <property type="nucleotide sequence ID" value="NZ_JACVXD010000003.1"/>
</dbReference>
<dbReference type="PRINTS" id="PR00740">
    <property type="entry name" value="GLHYDRLASE27"/>
</dbReference>
<dbReference type="GO" id="GO:0004557">
    <property type="term" value="F:alpha-galactosidase activity"/>
    <property type="evidence" value="ECO:0007669"/>
    <property type="project" value="UniProtKB-EC"/>
</dbReference>
<feature type="chain" id="PRO_5035183513" description="Alpha-galactosidase" evidence="5">
    <location>
        <begin position="19"/>
        <end position="613"/>
    </location>
</feature>
<dbReference type="InterPro" id="IPR017853">
    <property type="entry name" value="GH"/>
</dbReference>
<reference evidence="7 8" key="1">
    <citation type="journal article" date="2018" name="J. Microbiol.">
        <title>Aestuariibaculum marinum sp. nov., a marine bacterium isolated from seawater in South Korea.</title>
        <authorList>
            <person name="Choi J."/>
            <person name="Lee D."/>
            <person name="Jang J.H."/>
            <person name="Cha S."/>
            <person name="Seo T."/>
        </authorList>
    </citation>
    <scope>NUCLEOTIDE SEQUENCE [LARGE SCALE GENOMIC DNA]</scope>
    <source>
        <strain evidence="7 8">IP7</strain>
    </source>
</reference>
<protein>
    <recommendedName>
        <fullName evidence="4">Alpha-galactosidase</fullName>
        <ecNumber evidence="4">3.2.1.22</ecNumber>
    </recommendedName>
    <alternativeName>
        <fullName evidence="4">Melibiase</fullName>
    </alternativeName>
</protein>
<comment type="caution">
    <text evidence="7">The sequence shown here is derived from an EMBL/GenBank/DDBJ whole genome shotgun (WGS) entry which is preliminary data.</text>
</comment>
<dbReference type="Pfam" id="PF08305">
    <property type="entry name" value="NPCBM"/>
    <property type="match status" value="1"/>
</dbReference>
<name>A0A8J6U5R2_9FLAO</name>
<dbReference type="SMART" id="SM00776">
    <property type="entry name" value="NPCBM"/>
    <property type="match status" value="1"/>
</dbReference>
<sequence length="613" mass="69109">MKLISVFKVFTLAMLLVACGNSKKQKQTDFKSWALTPPMGWNSWDCFGPSVVEDEVKANADYMAKHLKDYGWEYVVVDIRWYADNQISGHYNKHDQTDFIIDEYGRYMPSIKRFPSSINGAGFKPLADYIHSLGLKFGIHIMRGVPKEAVFNKLPIKGTNIMADQIYSTEYECTWLQDNYTVVKEKPGAQEYYNSIFDMYASWGLDFVKVDDLSRPYHTDEIEMIRKAIDQTGRPIVLSMSPGATPIDEHNHATGNANMWRTIDDLWDNWAQLNYSFEKCAEWAPYISAGAWPDADMLPMGKFIRGERATNRYTKFTKDEQYTLMTLWTMFKSPLMFGGNLPDNDEFTNMLLTNKEVLEVHSKSINNKQWFDEDDIIGWTADDPDSDDKFVAVFNSAGDGFVSTKSLLYRSGTVSHLTDGFGEDIDVELPEGSTDLYLIVNDGGDGYSWDHANWINPTIHLDNGDKVKLTDLTWEEAFTGWGTIGINKSVSGGQLNIKGMVYDNGIGTHSQSIIHYKLPENSKQFTAFGGLDIVGTNDKSGSTVEFMISTEDPKIMNEDPTAIPVDLEALGFTGACAIRDLWNHKDLGTYSGSDFAPTINYHGAGLYRISKAK</sequence>
<dbReference type="InterPro" id="IPR013222">
    <property type="entry name" value="Glyco_hyd_98_carb-bd"/>
</dbReference>
<dbReference type="Gene3D" id="2.60.120.1060">
    <property type="entry name" value="NPCBM/NEW2 domain"/>
    <property type="match status" value="2"/>
</dbReference>
<evidence type="ECO:0000259" key="6">
    <source>
        <dbReference type="SMART" id="SM00776"/>
    </source>
</evidence>
<dbReference type="Gene3D" id="3.20.20.70">
    <property type="entry name" value="Aldolase class I"/>
    <property type="match status" value="1"/>
</dbReference>
<accession>A0A8J6U5R2</accession>
<keyword evidence="5" id="KW-0732">Signal</keyword>
<organism evidence="7 8">
    <name type="scientific">Aestuariibaculum marinum</name>
    <dbReference type="NCBI Taxonomy" id="2683592"/>
    <lineage>
        <taxon>Bacteria</taxon>
        <taxon>Pseudomonadati</taxon>
        <taxon>Bacteroidota</taxon>
        <taxon>Flavobacteriia</taxon>
        <taxon>Flavobacteriales</taxon>
        <taxon>Flavobacteriaceae</taxon>
    </lineage>
</organism>
<dbReference type="InterPro" id="IPR013785">
    <property type="entry name" value="Aldolase_TIM"/>
</dbReference>
<feature type="domain" description="Glycosyl hydrolase family 98 putative carbohydrate-binding module" evidence="6">
    <location>
        <begin position="462"/>
        <end position="597"/>
    </location>
</feature>
<evidence type="ECO:0000256" key="5">
    <source>
        <dbReference type="SAM" id="SignalP"/>
    </source>
</evidence>
<comment type="catalytic activity">
    <reaction evidence="4">
        <text>Hydrolysis of terminal, non-reducing alpha-D-galactose residues in alpha-D-galactosides, including galactose oligosaccharides, galactomannans and galactolipids.</text>
        <dbReference type="EC" id="3.2.1.22"/>
    </reaction>
</comment>
<dbReference type="InterPro" id="IPR008979">
    <property type="entry name" value="Galactose-bd-like_sf"/>
</dbReference>
<dbReference type="InterPro" id="IPR038637">
    <property type="entry name" value="NPCBM_sf"/>
</dbReference>
<evidence type="ECO:0000256" key="1">
    <source>
        <dbReference type="ARBA" id="ARBA00009743"/>
    </source>
</evidence>
<dbReference type="EC" id="3.2.1.22" evidence="4"/>
<keyword evidence="3 4" id="KW-0326">Glycosidase</keyword>
<dbReference type="Proteomes" id="UP000621516">
    <property type="component" value="Unassembled WGS sequence"/>
</dbReference>
<keyword evidence="8" id="KW-1185">Reference proteome</keyword>
<keyword evidence="4" id="KW-1015">Disulfide bond</keyword>
<evidence type="ECO:0000256" key="3">
    <source>
        <dbReference type="ARBA" id="ARBA00023295"/>
    </source>
</evidence>
<dbReference type="Pfam" id="PF16499">
    <property type="entry name" value="Melibiase_2"/>
    <property type="match status" value="2"/>
</dbReference>
<dbReference type="CDD" id="cd14792">
    <property type="entry name" value="GH27"/>
    <property type="match status" value="1"/>
</dbReference>
<feature type="signal peptide" evidence="5">
    <location>
        <begin position="1"/>
        <end position="18"/>
    </location>
</feature>
<dbReference type="Pfam" id="PF17801">
    <property type="entry name" value="Melibiase_C"/>
    <property type="match status" value="1"/>
</dbReference>
<evidence type="ECO:0000256" key="4">
    <source>
        <dbReference type="RuleBase" id="RU361168"/>
    </source>
</evidence>
<dbReference type="SUPFAM" id="SSF51445">
    <property type="entry name" value="(Trans)glycosidases"/>
    <property type="match status" value="1"/>
</dbReference>
<dbReference type="GO" id="GO:0005975">
    <property type="term" value="P:carbohydrate metabolic process"/>
    <property type="evidence" value="ECO:0007669"/>
    <property type="project" value="InterPro"/>
</dbReference>